<gene>
    <name evidence="1" type="ORF">DLD99_11855</name>
</gene>
<proteinExistence type="predicted"/>
<evidence type="ECO:0000313" key="1">
    <source>
        <dbReference type="EMBL" id="AXI61138.1"/>
    </source>
</evidence>
<reference evidence="1 2" key="1">
    <citation type="submission" date="2018-05" db="EMBL/GenBank/DDBJ databases">
        <title>Complete genome sequence of Pseudomonas kribbensis 46-2(T).</title>
        <authorList>
            <person name="Jeong H."/>
            <person name="Lee S.-G."/>
            <person name="Rha E."/>
            <person name="Kim H."/>
        </authorList>
    </citation>
    <scope>NUCLEOTIDE SEQUENCE [LARGE SCALE GENOMIC DNA]</scope>
    <source>
        <strain evidence="1 2">46-2</strain>
    </source>
</reference>
<dbReference type="KEGG" id="pke:DLD99_11855"/>
<dbReference type="Proteomes" id="UP000253720">
    <property type="component" value="Chromosome"/>
</dbReference>
<evidence type="ECO:0000313" key="2">
    <source>
        <dbReference type="Proteomes" id="UP000253720"/>
    </source>
</evidence>
<dbReference type="EMBL" id="CP029608">
    <property type="protein sequence ID" value="AXI61138.1"/>
    <property type="molecule type" value="Genomic_DNA"/>
</dbReference>
<keyword evidence="2" id="KW-1185">Reference proteome</keyword>
<evidence type="ECO:0008006" key="3">
    <source>
        <dbReference type="Google" id="ProtNLM"/>
    </source>
</evidence>
<dbReference type="AlphaFoldDB" id="A0A345RPC2"/>
<name>A0A345RPC2_9PSED</name>
<sequence length="156" mass="17568">MTTPTELDLLAFSFFREFARCEYCLKAVGLLEGFPSKPQADWGTFAAQVIAVFDVPPNAETEGAIQYYLTHPPKKQVLLDGVLSWSTTLPNHQSQAELVLRLVCRVRNNLFHGGKFNGHWFEPQRSEELLHRGLVILQAVVSGHSKVREAYANRAD</sequence>
<accession>A0A345RPC2</accession>
<dbReference type="RefSeq" id="WP_114882327.1">
    <property type="nucleotide sequence ID" value="NZ_CP029608.1"/>
</dbReference>
<protein>
    <recommendedName>
        <fullName evidence="3">Apea-like HEPN domain-containing protein</fullName>
    </recommendedName>
</protein>
<organism evidence="1 2">
    <name type="scientific">Pseudomonas kribbensis</name>
    <dbReference type="NCBI Taxonomy" id="1628086"/>
    <lineage>
        <taxon>Bacteria</taxon>
        <taxon>Pseudomonadati</taxon>
        <taxon>Pseudomonadota</taxon>
        <taxon>Gammaproteobacteria</taxon>
        <taxon>Pseudomonadales</taxon>
        <taxon>Pseudomonadaceae</taxon>
        <taxon>Pseudomonas</taxon>
    </lineage>
</organism>